<dbReference type="AlphaFoldDB" id="A0A8H6C8P3"/>
<dbReference type="InterPro" id="IPR051089">
    <property type="entry name" value="prtT"/>
</dbReference>
<proteinExistence type="predicted"/>
<feature type="compositionally biased region" description="Polar residues" evidence="6">
    <location>
        <begin position="491"/>
        <end position="501"/>
    </location>
</feature>
<dbReference type="EMBL" id="JACCJB010000021">
    <property type="protein sequence ID" value="KAF6218798.1"/>
    <property type="molecule type" value="Genomic_DNA"/>
</dbReference>
<keyword evidence="8" id="KW-1185">Reference proteome</keyword>
<evidence type="ECO:0000256" key="3">
    <source>
        <dbReference type="ARBA" id="ARBA00023125"/>
    </source>
</evidence>
<comment type="subcellular location">
    <subcellularLocation>
        <location evidence="1">Nucleus</location>
    </subcellularLocation>
</comment>
<name>A0A8H6C8P3_9LECA</name>
<dbReference type="GO" id="GO:0005634">
    <property type="term" value="C:nucleus"/>
    <property type="evidence" value="ECO:0007669"/>
    <property type="project" value="UniProtKB-SubCell"/>
</dbReference>
<evidence type="ECO:0000256" key="1">
    <source>
        <dbReference type="ARBA" id="ARBA00004123"/>
    </source>
</evidence>
<evidence type="ECO:0000313" key="7">
    <source>
        <dbReference type="EMBL" id="KAF6218798.1"/>
    </source>
</evidence>
<evidence type="ECO:0000256" key="6">
    <source>
        <dbReference type="SAM" id="MobiDB-lite"/>
    </source>
</evidence>
<organism evidence="7 8">
    <name type="scientific">Letharia lupina</name>
    <dbReference type="NCBI Taxonomy" id="560253"/>
    <lineage>
        <taxon>Eukaryota</taxon>
        <taxon>Fungi</taxon>
        <taxon>Dikarya</taxon>
        <taxon>Ascomycota</taxon>
        <taxon>Pezizomycotina</taxon>
        <taxon>Lecanoromycetes</taxon>
        <taxon>OSLEUM clade</taxon>
        <taxon>Lecanoromycetidae</taxon>
        <taxon>Lecanorales</taxon>
        <taxon>Lecanorineae</taxon>
        <taxon>Parmeliaceae</taxon>
        <taxon>Letharia</taxon>
    </lineage>
</organism>
<dbReference type="PANTHER" id="PTHR31845:SF10">
    <property type="entry name" value="ZN(II)2CYS6 TRANSCRIPTION FACTOR (EUROFUNG)"/>
    <property type="match status" value="1"/>
</dbReference>
<dbReference type="CDD" id="cd12148">
    <property type="entry name" value="fungal_TF_MHR"/>
    <property type="match status" value="1"/>
</dbReference>
<reference evidence="7 8" key="1">
    <citation type="journal article" date="2020" name="Genomics">
        <title>Complete, high-quality genomes from long-read metagenomic sequencing of two wolf lichen thalli reveals enigmatic genome architecture.</title>
        <authorList>
            <person name="McKenzie S.K."/>
            <person name="Walston R.F."/>
            <person name="Allen J.L."/>
        </authorList>
    </citation>
    <scope>NUCLEOTIDE SEQUENCE [LARGE SCALE GENOMIC DNA]</scope>
    <source>
        <strain evidence="7">WasteWater1</strain>
    </source>
</reference>
<accession>A0A8H6C8P3</accession>
<evidence type="ECO:0000256" key="4">
    <source>
        <dbReference type="ARBA" id="ARBA00023163"/>
    </source>
</evidence>
<keyword evidence="2" id="KW-0805">Transcription regulation</keyword>
<dbReference type="PANTHER" id="PTHR31845">
    <property type="entry name" value="FINGER DOMAIN PROTEIN, PUTATIVE-RELATED"/>
    <property type="match status" value="1"/>
</dbReference>
<evidence type="ECO:0000256" key="5">
    <source>
        <dbReference type="ARBA" id="ARBA00023242"/>
    </source>
</evidence>
<dbReference type="RefSeq" id="XP_037148233.1">
    <property type="nucleotide sequence ID" value="XM_037296251.1"/>
</dbReference>
<protein>
    <recommendedName>
        <fullName evidence="9">Transcription factor domain-containing protein</fullName>
    </recommendedName>
</protein>
<keyword evidence="5" id="KW-0539">Nucleus</keyword>
<feature type="region of interest" description="Disordered" evidence="6">
    <location>
        <begin position="482"/>
        <end position="501"/>
    </location>
</feature>
<evidence type="ECO:0000313" key="8">
    <source>
        <dbReference type="Proteomes" id="UP000593566"/>
    </source>
</evidence>
<dbReference type="GO" id="GO:0000976">
    <property type="term" value="F:transcription cis-regulatory region binding"/>
    <property type="evidence" value="ECO:0007669"/>
    <property type="project" value="TreeGrafter"/>
</dbReference>
<sequence length="529" mass="59925">MSLDSNASTAGLSIATPQSINLDAETTAVKILGGAIAPADLVCTTTVEKLSIACQGMSQLDPHEQEAQDLLLEFKENMTEQFPFVVVDPYITSQSLHQERPLLWKAIIIAASHGNSYRQMVLGADLMEDLTKRLLLRAEVSLDLLQALLVFIAWYHYHTLVNPQITNLLHLTKALINNMGLNRTQTTYDRGKFFLDGHESFKPRTQSSHGLESSSCRGLEPQFNTSYILECCHKLEEAGEYQSDVVLAQLVRLQEIWYRMSRSFPYDESLASRRPDAPVEMFVRAWQKELETFWASLPVESQQNSKPPVQSIRSASINCMSTQELLLATYHTTQIALYEIDFPMCLPRVGFQVFDRTGRLEFIYASLLATRKVFGVYSSILVGRLSGICFTLWAQFNYALLNAVKLLTTEADGWDLQHARNVLTFPDILHSQVTSIEETISRRGLVLENAMYGKDVFIRFLRKVHHALRWYESSRVSRIEYEGMDDKPTDPNGSLETTDTGESLPVFDDAFWQTLFDDNWMLVGDGTST</sequence>
<dbReference type="GO" id="GO:0000981">
    <property type="term" value="F:DNA-binding transcription factor activity, RNA polymerase II-specific"/>
    <property type="evidence" value="ECO:0007669"/>
    <property type="project" value="TreeGrafter"/>
</dbReference>
<comment type="caution">
    <text evidence="7">The sequence shown here is derived from an EMBL/GenBank/DDBJ whole genome shotgun (WGS) entry which is preliminary data.</text>
</comment>
<dbReference type="GeneID" id="59333747"/>
<dbReference type="Proteomes" id="UP000593566">
    <property type="component" value="Unassembled WGS sequence"/>
</dbReference>
<evidence type="ECO:0008006" key="9">
    <source>
        <dbReference type="Google" id="ProtNLM"/>
    </source>
</evidence>
<evidence type="ECO:0000256" key="2">
    <source>
        <dbReference type="ARBA" id="ARBA00023015"/>
    </source>
</evidence>
<gene>
    <name evidence="7" type="ORF">HO133_005341</name>
</gene>
<keyword evidence="4" id="KW-0804">Transcription</keyword>
<keyword evidence="3" id="KW-0238">DNA-binding</keyword>